<dbReference type="InterPro" id="IPR012340">
    <property type="entry name" value="NA-bd_OB-fold"/>
</dbReference>
<dbReference type="PIRSF" id="PIRSF002599">
    <property type="entry name" value="Cold_shock_A"/>
    <property type="match status" value="1"/>
</dbReference>
<dbReference type="PROSITE" id="PS51857">
    <property type="entry name" value="CSD_2"/>
    <property type="match status" value="1"/>
</dbReference>
<evidence type="ECO:0000256" key="1">
    <source>
        <dbReference type="ARBA" id="ARBA00004496"/>
    </source>
</evidence>
<comment type="caution">
    <text evidence="4">The sequence shown here is derived from an EMBL/GenBank/DDBJ whole genome shotgun (WGS) entry which is preliminary data.</text>
</comment>
<dbReference type="InterPro" id="IPR011129">
    <property type="entry name" value="CSD"/>
</dbReference>
<dbReference type="Pfam" id="PF00313">
    <property type="entry name" value="CSD"/>
    <property type="match status" value="1"/>
</dbReference>
<evidence type="ECO:0000256" key="2">
    <source>
        <dbReference type="ARBA" id="ARBA00022490"/>
    </source>
</evidence>
<dbReference type="GO" id="GO:0003676">
    <property type="term" value="F:nucleic acid binding"/>
    <property type="evidence" value="ECO:0007669"/>
    <property type="project" value="InterPro"/>
</dbReference>
<dbReference type="Gene3D" id="2.40.50.140">
    <property type="entry name" value="Nucleic acid-binding proteins"/>
    <property type="match status" value="1"/>
</dbReference>
<dbReference type="InterPro" id="IPR002059">
    <property type="entry name" value="CSP_DNA-bd"/>
</dbReference>
<reference evidence="4" key="1">
    <citation type="journal article" date="2012" name="Science">
        <title>Fermentation, hydrogen, and sulfur metabolism in multiple uncultivated bacterial phyla.</title>
        <authorList>
            <person name="Wrighton K.C."/>
            <person name="Thomas B.C."/>
            <person name="Sharon I."/>
            <person name="Miller C.S."/>
            <person name="Castelle C.J."/>
            <person name="VerBerkmoes N.C."/>
            <person name="Wilkins M.J."/>
            <person name="Hettich R.L."/>
            <person name="Lipton M.S."/>
            <person name="Williams K.H."/>
            <person name="Long P.E."/>
            <person name="Banfield J.F."/>
        </authorList>
    </citation>
    <scope>NUCLEOTIDE SEQUENCE [LARGE SCALE GENOMIC DNA]</scope>
</reference>
<evidence type="ECO:0000259" key="3">
    <source>
        <dbReference type="PROSITE" id="PS51857"/>
    </source>
</evidence>
<dbReference type="CDD" id="cd04458">
    <property type="entry name" value="CSP_CDS"/>
    <property type="match status" value="1"/>
</dbReference>
<gene>
    <name evidence="4" type="ORF">ACD_49C00049G0001</name>
</gene>
<proteinExistence type="predicted"/>
<accession>K2BC29</accession>
<sequence length="72" mass="7933">MIGTIKMKSDEKGFGFIVSEELPRGENEIFFHFSSVEGGSDAFEALQKDQQVSFEAAAWKGGKKQAMNVQGM</sequence>
<feature type="domain" description="CSD" evidence="3">
    <location>
        <begin position="1"/>
        <end position="71"/>
    </location>
</feature>
<dbReference type="EMBL" id="AMFJ01021635">
    <property type="protein sequence ID" value="EKD66368.1"/>
    <property type="molecule type" value="Genomic_DNA"/>
</dbReference>
<dbReference type="AlphaFoldDB" id="K2BC29"/>
<evidence type="ECO:0000313" key="4">
    <source>
        <dbReference type="EMBL" id="EKD66368.1"/>
    </source>
</evidence>
<comment type="subcellular location">
    <subcellularLocation>
        <location evidence="1">Cytoplasm</location>
    </subcellularLocation>
</comment>
<protein>
    <recommendedName>
        <fullName evidence="3">CSD domain-containing protein</fullName>
    </recommendedName>
</protein>
<dbReference type="InterPro" id="IPR012156">
    <property type="entry name" value="Cold_shock_CspA"/>
</dbReference>
<dbReference type="SUPFAM" id="SSF50249">
    <property type="entry name" value="Nucleic acid-binding proteins"/>
    <property type="match status" value="1"/>
</dbReference>
<dbReference type="GO" id="GO:0005737">
    <property type="term" value="C:cytoplasm"/>
    <property type="evidence" value="ECO:0007669"/>
    <property type="project" value="UniProtKB-SubCell"/>
</dbReference>
<organism evidence="4">
    <name type="scientific">uncultured bacterium</name>
    <name type="common">gcode 4</name>
    <dbReference type="NCBI Taxonomy" id="1234023"/>
    <lineage>
        <taxon>Bacteria</taxon>
        <taxon>environmental samples</taxon>
    </lineage>
</organism>
<keyword evidence="2" id="KW-0963">Cytoplasm</keyword>
<dbReference type="SMART" id="SM00357">
    <property type="entry name" value="CSP"/>
    <property type="match status" value="1"/>
</dbReference>
<name>K2BC29_9BACT</name>